<evidence type="ECO:0000313" key="2">
    <source>
        <dbReference type="EMBL" id="OGK00237.1"/>
    </source>
</evidence>
<protein>
    <recommendedName>
        <fullName evidence="1">Pyrrolo-quinoline quinone repeat domain-containing protein</fullName>
    </recommendedName>
</protein>
<dbReference type="Gene3D" id="2.130.10.10">
    <property type="entry name" value="YVTN repeat-like/Quinoprotein amine dehydrogenase"/>
    <property type="match status" value="1"/>
</dbReference>
<dbReference type="InterPro" id="IPR002372">
    <property type="entry name" value="PQQ_rpt_dom"/>
</dbReference>
<dbReference type="InterPro" id="IPR011047">
    <property type="entry name" value="Quinoprotein_ADH-like_sf"/>
</dbReference>
<dbReference type="EMBL" id="MFYX01000151">
    <property type="protein sequence ID" value="OGK00237.1"/>
    <property type="molecule type" value="Genomic_DNA"/>
</dbReference>
<evidence type="ECO:0000259" key="1">
    <source>
        <dbReference type="Pfam" id="PF13360"/>
    </source>
</evidence>
<dbReference type="PANTHER" id="PTHR34512">
    <property type="entry name" value="CELL SURFACE PROTEIN"/>
    <property type="match status" value="1"/>
</dbReference>
<dbReference type="SUPFAM" id="SSF50998">
    <property type="entry name" value="Quinoprotein alcohol dehydrogenase-like"/>
    <property type="match status" value="1"/>
</dbReference>
<organism evidence="2 3">
    <name type="scientific">Candidatus Raymondbacteria bacterium RIFOXYD12_FULL_49_13</name>
    <dbReference type="NCBI Taxonomy" id="1817890"/>
    <lineage>
        <taxon>Bacteria</taxon>
        <taxon>Raymondiibacteriota</taxon>
    </lineage>
</organism>
<reference evidence="2 3" key="1">
    <citation type="journal article" date="2016" name="Nat. Commun.">
        <title>Thousands of microbial genomes shed light on interconnected biogeochemical processes in an aquifer system.</title>
        <authorList>
            <person name="Anantharaman K."/>
            <person name="Brown C.T."/>
            <person name="Hug L.A."/>
            <person name="Sharon I."/>
            <person name="Castelle C.J."/>
            <person name="Probst A.J."/>
            <person name="Thomas B.C."/>
            <person name="Singh A."/>
            <person name="Wilkins M.J."/>
            <person name="Karaoz U."/>
            <person name="Brodie E.L."/>
            <person name="Williams K.H."/>
            <person name="Hubbard S.S."/>
            <person name="Banfield J.F."/>
        </authorList>
    </citation>
    <scope>NUCLEOTIDE SEQUENCE [LARGE SCALE GENOMIC DNA]</scope>
</reference>
<sequence>MKLFLVSIAAAGIVAFGQNSNEWPVAFNTCHTSFSPTTVLKPPLKLRWMAKLMDTHKAGPVVAEGVVATQSRGGYVQCFDANTGQLLWRHLAHRVPDRYKGDSEISPAIWNGRVYAALHSGGNPDFTGMYCFDKQTGDVLWKKDVGYTLHRTWYSPQLSKGKLFFCSNREITGRKYPGPYEYKTQVQAWDALTGDTLWTYTLRDSGSCFGTTCLVVGDTLFASVAYAESLNTAGKTMAFDLNGTVLWTQNDYHVCAGVAHGNLSYIDNMLIFAADSVIFLDPANGALLRKKPYGGRAHLAFNMADRYYTRGYGAPPVGYDINSSEKVLTCTSPYRCSSGCAAPIVANGYVYLGFGMPAVGAEDTSGYLWSAFDESTGAAVWHFRGGSHNCPQAAIAYDRLYLLSGIEGLIYCFENE</sequence>
<dbReference type="AlphaFoldDB" id="A0A1F7F118"/>
<gene>
    <name evidence="2" type="ORF">A2519_07125</name>
</gene>
<dbReference type="InterPro" id="IPR015943">
    <property type="entry name" value="WD40/YVTN_repeat-like_dom_sf"/>
</dbReference>
<comment type="caution">
    <text evidence="2">The sequence shown here is derived from an EMBL/GenBank/DDBJ whole genome shotgun (WGS) entry which is preliminary data.</text>
</comment>
<proteinExistence type="predicted"/>
<accession>A0A1F7F118</accession>
<dbReference type="PANTHER" id="PTHR34512:SF30">
    <property type="entry name" value="OUTER MEMBRANE PROTEIN ASSEMBLY FACTOR BAMB"/>
    <property type="match status" value="1"/>
</dbReference>
<dbReference type="Pfam" id="PF13360">
    <property type="entry name" value="PQQ_2"/>
    <property type="match status" value="1"/>
</dbReference>
<dbReference type="InterPro" id="IPR018391">
    <property type="entry name" value="PQQ_b-propeller_rpt"/>
</dbReference>
<dbReference type="SMART" id="SM00564">
    <property type="entry name" value="PQQ"/>
    <property type="match status" value="4"/>
</dbReference>
<dbReference type="Proteomes" id="UP000179243">
    <property type="component" value="Unassembled WGS sequence"/>
</dbReference>
<feature type="domain" description="Pyrrolo-quinoline quinone repeat" evidence="1">
    <location>
        <begin position="73"/>
        <end position="249"/>
    </location>
</feature>
<evidence type="ECO:0000313" key="3">
    <source>
        <dbReference type="Proteomes" id="UP000179243"/>
    </source>
</evidence>
<name>A0A1F7F118_UNCRA</name>